<organism evidence="1 2">
    <name type="scientific">Calicophoron daubneyi</name>
    <name type="common">Rumen fluke</name>
    <name type="synonym">Paramphistomum daubneyi</name>
    <dbReference type="NCBI Taxonomy" id="300641"/>
    <lineage>
        <taxon>Eukaryota</taxon>
        <taxon>Metazoa</taxon>
        <taxon>Spiralia</taxon>
        <taxon>Lophotrochozoa</taxon>
        <taxon>Platyhelminthes</taxon>
        <taxon>Trematoda</taxon>
        <taxon>Digenea</taxon>
        <taxon>Plagiorchiida</taxon>
        <taxon>Pronocephalata</taxon>
        <taxon>Paramphistomoidea</taxon>
        <taxon>Paramphistomidae</taxon>
        <taxon>Calicophoron</taxon>
    </lineage>
</organism>
<dbReference type="AlphaFoldDB" id="A0AAV2TP06"/>
<evidence type="ECO:0000313" key="1">
    <source>
        <dbReference type="EMBL" id="CAL5138669.1"/>
    </source>
</evidence>
<proteinExistence type="predicted"/>
<comment type="caution">
    <text evidence="1">The sequence shown here is derived from an EMBL/GenBank/DDBJ whole genome shotgun (WGS) entry which is preliminary data.</text>
</comment>
<sequence length="277" mass="32164">MQKYWNPTRVLFQAIGVLHRCVYSTASYPDPAGSVVDLKRHTVILRRYRKVLQDMLRAGSLGEQATLLQIIDLVPGDRKERIEVRCLLPQLYSSSRSQLNSVSLAVELERFVNTNAGEIRARVSQGRTQYKLPSFHFIIQPEEEITQSPDIGGTDSAACEHRTGDGRSLLHCVVKPTQVYGLQREHLLNKVRRTRKHQDAHKHEEYISSEATQFSERRTDPRVSAEWARVWKERQDWRTEARRERKRTKQRMGLYRLNVTRDGVVINSDDSLTEDDR</sequence>
<dbReference type="EMBL" id="CAXLJL010000512">
    <property type="protein sequence ID" value="CAL5138669.1"/>
    <property type="molecule type" value="Genomic_DNA"/>
</dbReference>
<name>A0AAV2TP06_CALDB</name>
<evidence type="ECO:0000313" key="2">
    <source>
        <dbReference type="Proteomes" id="UP001497525"/>
    </source>
</evidence>
<reference evidence="1" key="1">
    <citation type="submission" date="2024-06" db="EMBL/GenBank/DDBJ databases">
        <authorList>
            <person name="Liu X."/>
            <person name="Lenzi L."/>
            <person name="Haldenby T S."/>
            <person name="Uol C."/>
        </authorList>
    </citation>
    <scope>NUCLEOTIDE SEQUENCE</scope>
</reference>
<gene>
    <name evidence="1" type="ORF">CDAUBV1_LOCUS13490</name>
</gene>
<dbReference type="Proteomes" id="UP001497525">
    <property type="component" value="Unassembled WGS sequence"/>
</dbReference>
<protein>
    <submittedName>
        <fullName evidence="1">Uncharacterized protein</fullName>
    </submittedName>
</protein>
<accession>A0AAV2TP06</accession>